<dbReference type="InterPro" id="IPR011989">
    <property type="entry name" value="ARM-like"/>
</dbReference>
<sequence length="676" mass="74370">MSFNESTSVILLITNQLRKDLKSNNEFEVSLALDCLSRIGTADLCRDLTPEVFTLLSSSKIVSAVVGVFCELASKDPRSYLPLAPEFYRILVDSRNNWVLIKVLKIFAKLAPLEPRLAKRVVEPICEHMRRTGAKSLMFECIRTVVTSFTDYESAVKLSVAKIRDFLVDDDPNLKYLGLHALSIIAPNHLWAVLENKEVVIKSLSDDDPNVKLESLRLVVAMVSESNVVEICRVLVNYSLKSDPEFCNEILGSILSKCCQNVYEIIVDFDWYVSLLGEMSRIPHCQKGEEIENQLIDIGMRVKDVRPELVRVGRDLLIDPALLGNSFLHRILSAAAWVCGEENIADDMASEMLGLKSQGECSGSSALVTGKAPACQEQDEGFNPRDSNKSYEDLSIINEGDVSALLEKGFTHESIVNLLNLIELALGPLSGSPDVEVQERSKNVLGFVDLIKQEISNGFVSERASKIIDMENLADLDAICGNVQLPSSISFSMGSPFGETVGASVSIPQSKEESEPSSESTSLLAEHRKRHGLEGQTMARPVVVKLDEGDVAPIIAKKSATRDDLLSDAVRDILLGNVAKTASSQSIISDKSSSKRKGKEKLNVDLPESREILGVEKPDLGNPSSRRSKHRSHGKEKSRKSPEKKNSDEIGDGEKESRRVDIAIVGIKQNKELKGP</sequence>
<comment type="similarity">
    <text evidence="2">Belongs to the adaptor complexes large subunit family.</text>
</comment>
<evidence type="ECO:0000313" key="9">
    <source>
        <dbReference type="EMBL" id="KAF2295562.1"/>
    </source>
</evidence>
<dbReference type="Proteomes" id="UP000467840">
    <property type="component" value="Chromosome 7"/>
</dbReference>
<dbReference type="GO" id="GO:0006896">
    <property type="term" value="P:Golgi to vacuole transport"/>
    <property type="evidence" value="ECO:0007669"/>
    <property type="project" value="TreeGrafter"/>
</dbReference>
<dbReference type="GO" id="GO:0006623">
    <property type="term" value="P:protein targeting to vacuole"/>
    <property type="evidence" value="ECO:0007669"/>
    <property type="project" value="TreeGrafter"/>
</dbReference>
<dbReference type="Gene3D" id="1.25.10.10">
    <property type="entry name" value="Leucine-rich Repeat Variant"/>
    <property type="match status" value="2"/>
</dbReference>
<evidence type="ECO:0000256" key="5">
    <source>
        <dbReference type="ARBA" id="ARBA00022927"/>
    </source>
</evidence>
<feature type="compositionally biased region" description="Basic and acidic residues" evidence="7">
    <location>
        <begin position="600"/>
        <end position="619"/>
    </location>
</feature>
<dbReference type="GO" id="GO:0030123">
    <property type="term" value="C:AP-3 adaptor complex"/>
    <property type="evidence" value="ECO:0007669"/>
    <property type="project" value="InterPro"/>
</dbReference>
<dbReference type="AlphaFoldDB" id="A0A6A6L2D9"/>
<dbReference type="GO" id="GO:0010008">
    <property type="term" value="C:endosome membrane"/>
    <property type="evidence" value="ECO:0007669"/>
    <property type="project" value="TreeGrafter"/>
</dbReference>
<comment type="subcellular location">
    <subcellularLocation>
        <location evidence="1">Endomembrane system</location>
    </subcellularLocation>
</comment>
<keyword evidence="6" id="KW-0472">Membrane</keyword>
<evidence type="ECO:0000256" key="7">
    <source>
        <dbReference type="SAM" id="MobiDB-lite"/>
    </source>
</evidence>
<dbReference type="EMBL" id="JAAGAX010000013">
    <property type="protein sequence ID" value="KAF2295562.1"/>
    <property type="molecule type" value="Genomic_DNA"/>
</dbReference>
<dbReference type="InterPro" id="IPR002553">
    <property type="entry name" value="Clathrin/coatomer_adapt-like_N"/>
</dbReference>
<keyword evidence="3" id="KW-0813">Transport</keyword>
<name>A0A6A6L2D9_HEVBR</name>
<feature type="region of interest" description="Disordered" evidence="7">
    <location>
        <begin position="502"/>
        <end position="526"/>
    </location>
</feature>
<evidence type="ECO:0000313" key="10">
    <source>
        <dbReference type="Proteomes" id="UP000467840"/>
    </source>
</evidence>
<protein>
    <recommendedName>
        <fullName evidence="8">Clathrin/coatomer adaptor adaptin-like N-terminal domain-containing protein</fullName>
    </recommendedName>
</protein>
<reference evidence="9 10" key="1">
    <citation type="journal article" date="2020" name="Mol. Plant">
        <title>The Chromosome-Based Rubber Tree Genome Provides New Insights into Spurge Genome Evolution and Rubber Biosynthesis.</title>
        <authorList>
            <person name="Liu J."/>
            <person name="Shi C."/>
            <person name="Shi C.C."/>
            <person name="Li W."/>
            <person name="Zhang Q.J."/>
            <person name="Zhang Y."/>
            <person name="Li K."/>
            <person name="Lu H.F."/>
            <person name="Shi C."/>
            <person name="Zhu S.T."/>
            <person name="Xiao Z.Y."/>
            <person name="Nan H."/>
            <person name="Yue Y."/>
            <person name="Zhu X.G."/>
            <person name="Wu Y."/>
            <person name="Hong X.N."/>
            <person name="Fan G.Y."/>
            <person name="Tong Y."/>
            <person name="Zhang D."/>
            <person name="Mao C.L."/>
            <person name="Liu Y.L."/>
            <person name="Hao S.J."/>
            <person name="Liu W.Q."/>
            <person name="Lv M.Q."/>
            <person name="Zhang H.B."/>
            <person name="Liu Y."/>
            <person name="Hu-Tang G.R."/>
            <person name="Wang J.P."/>
            <person name="Wang J.H."/>
            <person name="Sun Y.H."/>
            <person name="Ni S.B."/>
            <person name="Chen W.B."/>
            <person name="Zhang X.C."/>
            <person name="Jiao Y.N."/>
            <person name="Eichler E.E."/>
            <person name="Li G.H."/>
            <person name="Liu X."/>
            <person name="Gao L.Z."/>
        </authorList>
    </citation>
    <scope>NUCLEOTIDE SEQUENCE [LARGE SCALE GENOMIC DNA]</scope>
    <source>
        <strain evidence="10">cv. GT1</strain>
        <tissue evidence="9">Leaf</tissue>
    </source>
</reference>
<keyword evidence="10" id="KW-1185">Reference proteome</keyword>
<dbReference type="Pfam" id="PF01602">
    <property type="entry name" value="Adaptin_N"/>
    <property type="match status" value="1"/>
</dbReference>
<evidence type="ECO:0000259" key="8">
    <source>
        <dbReference type="Pfam" id="PF01602"/>
    </source>
</evidence>
<dbReference type="InterPro" id="IPR016024">
    <property type="entry name" value="ARM-type_fold"/>
</dbReference>
<keyword evidence="5" id="KW-0653">Protein transport</keyword>
<dbReference type="InterPro" id="IPR017105">
    <property type="entry name" value="AP3_complex_dsu"/>
</dbReference>
<feature type="compositionally biased region" description="Basic and acidic residues" evidence="7">
    <location>
        <begin position="639"/>
        <end position="661"/>
    </location>
</feature>
<evidence type="ECO:0000256" key="1">
    <source>
        <dbReference type="ARBA" id="ARBA00004308"/>
    </source>
</evidence>
<accession>A0A6A6L2D9</accession>
<evidence type="ECO:0000256" key="3">
    <source>
        <dbReference type="ARBA" id="ARBA00022448"/>
    </source>
</evidence>
<evidence type="ECO:0000256" key="6">
    <source>
        <dbReference type="ARBA" id="ARBA00023136"/>
    </source>
</evidence>
<feature type="region of interest" description="Disordered" evidence="7">
    <location>
        <begin position="584"/>
        <end position="663"/>
    </location>
</feature>
<evidence type="ECO:0000256" key="4">
    <source>
        <dbReference type="ARBA" id="ARBA00022737"/>
    </source>
</evidence>
<organism evidence="9 10">
    <name type="scientific">Hevea brasiliensis</name>
    <name type="common">Para rubber tree</name>
    <name type="synonym">Siphonia brasiliensis</name>
    <dbReference type="NCBI Taxonomy" id="3981"/>
    <lineage>
        <taxon>Eukaryota</taxon>
        <taxon>Viridiplantae</taxon>
        <taxon>Streptophyta</taxon>
        <taxon>Embryophyta</taxon>
        <taxon>Tracheophyta</taxon>
        <taxon>Spermatophyta</taxon>
        <taxon>Magnoliopsida</taxon>
        <taxon>eudicotyledons</taxon>
        <taxon>Gunneridae</taxon>
        <taxon>Pentapetalae</taxon>
        <taxon>rosids</taxon>
        <taxon>fabids</taxon>
        <taxon>Malpighiales</taxon>
        <taxon>Euphorbiaceae</taxon>
        <taxon>Crotonoideae</taxon>
        <taxon>Micrandreae</taxon>
        <taxon>Hevea</taxon>
    </lineage>
</organism>
<feature type="compositionally biased region" description="Basic residues" evidence="7">
    <location>
        <begin position="626"/>
        <end position="638"/>
    </location>
</feature>
<comment type="caution">
    <text evidence="9">The sequence shown here is derived from an EMBL/GenBank/DDBJ whole genome shotgun (WGS) entry which is preliminary data.</text>
</comment>
<dbReference type="PANTHER" id="PTHR22781:SF12">
    <property type="entry name" value="AP-3 COMPLEX SUBUNIT DELTA-1"/>
    <property type="match status" value="1"/>
</dbReference>
<gene>
    <name evidence="9" type="ORF">GH714_033200</name>
</gene>
<evidence type="ECO:0000256" key="2">
    <source>
        <dbReference type="ARBA" id="ARBA00006613"/>
    </source>
</evidence>
<dbReference type="PANTHER" id="PTHR22781">
    <property type="entry name" value="DELTA ADAPTIN-RELATED"/>
    <property type="match status" value="1"/>
</dbReference>
<keyword evidence="4" id="KW-0677">Repeat</keyword>
<proteinExistence type="inferred from homology"/>
<feature type="domain" description="Clathrin/coatomer adaptor adaptin-like N-terminal" evidence="8">
    <location>
        <begin position="59"/>
        <end position="343"/>
    </location>
</feature>
<dbReference type="SUPFAM" id="SSF48371">
    <property type="entry name" value="ARM repeat"/>
    <property type="match status" value="1"/>
</dbReference>